<dbReference type="HOGENOM" id="CLU_2197731_0_0_1"/>
<dbReference type="VEuPathDB" id="FungiDB:PADG_06407"/>
<keyword evidence="2" id="KW-1185">Reference proteome</keyword>
<dbReference type="OrthoDB" id="4509295at2759"/>
<sequence length="108" mass="12264">MAHIDNRVIHIDSDKDETIERTLKMIENPLHHSVYRCLSDKLGHGSGSHDSIGIKEHWTVLTADLIAIYYALFLAWQSQLGATSLKVTRVEPLQHRTYIIISDSRSAL</sequence>
<dbReference type="RefSeq" id="XP_010761874.1">
    <property type="nucleotide sequence ID" value="XM_010763572.1"/>
</dbReference>
<evidence type="ECO:0000313" key="2">
    <source>
        <dbReference type="Proteomes" id="UP000001628"/>
    </source>
</evidence>
<organism evidence="1 2">
    <name type="scientific">Paracoccidioides brasiliensis (strain Pb18)</name>
    <dbReference type="NCBI Taxonomy" id="502780"/>
    <lineage>
        <taxon>Eukaryota</taxon>
        <taxon>Fungi</taxon>
        <taxon>Dikarya</taxon>
        <taxon>Ascomycota</taxon>
        <taxon>Pezizomycotina</taxon>
        <taxon>Eurotiomycetes</taxon>
        <taxon>Eurotiomycetidae</taxon>
        <taxon>Onygenales</taxon>
        <taxon>Ajellomycetaceae</taxon>
        <taxon>Paracoccidioides</taxon>
    </lineage>
</organism>
<dbReference type="InParanoid" id="C1GGH0"/>
<accession>C1GGH0</accession>
<dbReference type="Proteomes" id="UP000001628">
    <property type="component" value="Unassembled WGS sequence"/>
</dbReference>
<dbReference type="GeneID" id="22585136"/>
<reference evidence="1 2" key="1">
    <citation type="journal article" date="2011" name="PLoS Genet.">
        <title>Comparative genomic analysis of human fungal pathogens causing paracoccidioidomycosis.</title>
        <authorList>
            <person name="Desjardins C.A."/>
            <person name="Champion M.D."/>
            <person name="Holder J.W."/>
            <person name="Muszewska A."/>
            <person name="Goldberg J."/>
            <person name="Bailao A.M."/>
            <person name="Brigido M.M."/>
            <person name="Ferreira M.E."/>
            <person name="Garcia A.M."/>
            <person name="Grynberg M."/>
            <person name="Gujja S."/>
            <person name="Heiman D.I."/>
            <person name="Henn M.R."/>
            <person name="Kodira C.D."/>
            <person name="Leon-Narvaez H."/>
            <person name="Longo L.V."/>
            <person name="Ma L.J."/>
            <person name="Malavazi I."/>
            <person name="Matsuo A.L."/>
            <person name="Morais F.V."/>
            <person name="Pereira M."/>
            <person name="Rodriguez-Brito S."/>
            <person name="Sakthikumar S."/>
            <person name="Salem-Izacc S.M."/>
            <person name="Sykes S.M."/>
            <person name="Teixeira M.M."/>
            <person name="Vallejo M.C."/>
            <person name="Walter M.E."/>
            <person name="Yandava C."/>
            <person name="Young S."/>
            <person name="Zeng Q."/>
            <person name="Zucker J."/>
            <person name="Felipe M.S."/>
            <person name="Goldman G.H."/>
            <person name="Haas B.J."/>
            <person name="McEwen J.G."/>
            <person name="Nino-Vega G."/>
            <person name="Puccia R."/>
            <person name="San-Blas G."/>
            <person name="Soares C.M."/>
            <person name="Birren B.W."/>
            <person name="Cuomo C.A."/>
        </authorList>
    </citation>
    <scope>NUCLEOTIDE SEQUENCE [LARGE SCALE GENOMIC DNA]</scope>
    <source>
        <strain evidence="1 2">Pb18</strain>
    </source>
</reference>
<name>C1GGH0_PARBD</name>
<dbReference type="EMBL" id="KN275964">
    <property type="protein sequence ID" value="EEH50328.1"/>
    <property type="molecule type" value="Genomic_DNA"/>
</dbReference>
<evidence type="ECO:0000313" key="1">
    <source>
        <dbReference type="EMBL" id="EEH50328.1"/>
    </source>
</evidence>
<protein>
    <submittedName>
        <fullName evidence="1">Uncharacterized protein</fullName>
    </submittedName>
</protein>
<gene>
    <name evidence="1" type="ORF">PADG_06407</name>
</gene>
<dbReference type="STRING" id="502780.C1GGH0"/>
<proteinExistence type="predicted"/>
<dbReference type="OMA" id="HRTYIII"/>
<dbReference type="KEGG" id="pbn:PADG_06407"/>
<dbReference type="AlphaFoldDB" id="C1GGH0"/>